<dbReference type="EMBL" id="VGIY01000047">
    <property type="protein sequence ID" value="MBM3316837.1"/>
    <property type="molecule type" value="Genomic_DNA"/>
</dbReference>
<protein>
    <recommendedName>
        <fullName evidence="2">DUF6754 domain-containing protein</fullName>
    </recommendedName>
</protein>
<keyword evidence="1" id="KW-0472">Membrane</keyword>
<evidence type="ECO:0000259" key="2">
    <source>
        <dbReference type="Pfam" id="PF20539"/>
    </source>
</evidence>
<keyword evidence="1" id="KW-0812">Transmembrane</keyword>
<dbReference type="AlphaFoldDB" id="A0A937X9S3"/>
<feature type="transmembrane region" description="Helical" evidence="1">
    <location>
        <begin position="109"/>
        <end position="129"/>
    </location>
</feature>
<feature type="non-terminal residue" evidence="3">
    <location>
        <position position="1"/>
    </location>
</feature>
<dbReference type="Proteomes" id="UP000748308">
    <property type="component" value="Unassembled WGS sequence"/>
</dbReference>
<evidence type="ECO:0000313" key="3">
    <source>
        <dbReference type="EMBL" id="MBM3316837.1"/>
    </source>
</evidence>
<evidence type="ECO:0000313" key="4">
    <source>
        <dbReference type="Proteomes" id="UP000748308"/>
    </source>
</evidence>
<dbReference type="InterPro" id="IPR046642">
    <property type="entry name" value="DUF6754"/>
</dbReference>
<organism evidence="3 4">
    <name type="scientific">Eiseniibacteriota bacterium</name>
    <dbReference type="NCBI Taxonomy" id="2212470"/>
    <lineage>
        <taxon>Bacteria</taxon>
        <taxon>Candidatus Eiseniibacteriota</taxon>
    </lineage>
</organism>
<accession>A0A937X9S3</accession>
<comment type="caution">
    <text evidence="3">The sequence shown here is derived from an EMBL/GenBank/DDBJ whole genome shotgun (WGS) entry which is preliminary data.</text>
</comment>
<feature type="domain" description="DUF6754" evidence="2">
    <location>
        <begin position="6"/>
        <end position="131"/>
    </location>
</feature>
<evidence type="ECO:0000256" key="1">
    <source>
        <dbReference type="SAM" id="Phobius"/>
    </source>
</evidence>
<proteinExistence type="predicted"/>
<name>A0A937X9S3_UNCEI</name>
<keyword evidence="1" id="KW-1133">Transmembrane helix</keyword>
<dbReference type="Pfam" id="PF20539">
    <property type="entry name" value="DUF6754"/>
    <property type="match status" value="1"/>
</dbReference>
<reference evidence="3" key="1">
    <citation type="submission" date="2019-03" db="EMBL/GenBank/DDBJ databases">
        <title>Lake Tanganyika Metagenome-Assembled Genomes (MAGs).</title>
        <authorList>
            <person name="Tran P."/>
        </authorList>
    </citation>
    <scope>NUCLEOTIDE SEQUENCE</scope>
    <source>
        <strain evidence="3">M_DeepCast_400m_m2_100</strain>
    </source>
</reference>
<sequence length="137" mass="14556">RPLPLDTVHYVTYDQFAYTAAVTGIMVREKPAANFLIGAFQAESLLLAETGQSTGAIQIAGTAEVTQLPFFAVVCDYTLMGEELYAAGAYLSNEPAMLGSIKGQDFTKAVLILVILVGVLLEILGVHAIKDFMAIAG</sequence>
<gene>
    <name evidence="3" type="ORF">FJY75_03195</name>
</gene>